<dbReference type="RefSeq" id="WP_088253628.1">
    <property type="nucleotide sequence ID" value="NZ_NIDE01000003.1"/>
</dbReference>
<sequence>MPSDPASVPTRALLEPFYRAVEGVLVGQRGLIDRLLIGLLTDGHVLLEGVPGLAKTLAVRTVARALRLTFRRIQFTPDLLPADVIGTQVYNPRSGEFTVKQGPVFANVVLADEINRAPAKVQSALLEAMQEHQVTIGDTTFPLPRPFFVLATQNPIEQEGTYPLPEAQVDRFMLKVLIDYPGKEDELAILDRMGSVDASTHAEPALEAADLALLRRTVDETYTDTKVKQYLVDVVRATRKPAEYGLDLAGLIQYGGSPRATLALLRAAKAHAFLNGRGYVTPEDVKRIAPDVLRHRVMVSYEAEAEDTRPDEIVKRVLDHLPVP</sequence>
<evidence type="ECO:0000256" key="2">
    <source>
        <dbReference type="ARBA" id="ARBA00022840"/>
    </source>
</evidence>
<dbReference type="PANTHER" id="PTHR42759">
    <property type="entry name" value="MOXR FAMILY PROTEIN"/>
    <property type="match status" value="1"/>
</dbReference>
<dbReference type="InterPro" id="IPR011703">
    <property type="entry name" value="ATPase_AAA-3"/>
</dbReference>
<dbReference type="InterPro" id="IPR050764">
    <property type="entry name" value="CbbQ/NirQ/NorQ/GpvN"/>
</dbReference>
<evidence type="ECO:0000256" key="3">
    <source>
        <dbReference type="ARBA" id="ARBA00061607"/>
    </source>
</evidence>
<keyword evidence="7" id="KW-1185">Reference proteome</keyword>
<name>A0A225DSQ4_9BACT</name>
<evidence type="ECO:0000256" key="1">
    <source>
        <dbReference type="ARBA" id="ARBA00022741"/>
    </source>
</evidence>
<dbReference type="InterPro" id="IPR041628">
    <property type="entry name" value="ChlI/MoxR_AAA_lid"/>
</dbReference>
<dbReference type="Pfam" id="PF17863">
    <property type="entry name" value="AAA_lid_2"/>
    <property type="match status" value="1"/>
</dbReference>
<dbReference type="Gene3D" id="3.40.50.300">
    <property type="entry name" value="P-loop containing nucleotide triphosphate hydrolases"/>
    <property type="match status" value="1"/>
</dbReference>
<dbReference type="GO" id="GO:0016887">
    <property type="term" value="F:ATP hydrolysis activity"/>
    <property type="evidence" value="ECO:0007669"/>
    <property type="project" value="InterPro"/>
</dbReference>
<evidence type="ECO:0000259" key="4">
    <source>
        <dbReference type="Pfam" id="PF07726"/>
    </source>
</evidence>
<dbReference type="PANTHER" id="PTHR42759:SF1">
    <property type="entry name" value="MAGNESIUM-CHELATASE SUBUNIT CHLD"/>
    <property type="match status" value="1"/>
</dbReference>
<dbReference type="Pfam" id="PF07726">
    <property type="entry name" value="AAA_3"/>
    <property type="match status" value="1"/>
</dbReference>
<dbReference type="Proteomes" id="UP000214646">
    <property type="component" value="Unassembled WGS sequence"/>
</dbReference>
<proteinExistence type="inferred from homology"/>
<protein>
    <submittedName>
        <fullName evidence="6">MoxR-like ATPase in aerotolerance operon</fullName>
    </submittedName>
</protein>
<dbReference type="InterPro" id="IPR027417">
    <property type="entry name" value="P-loop_NTPase"/>
</dbReference>
<comment type="caution">
    <text evidence="6">The sequence shown here is derived from an EMBL/GenBank/DDBJ whole genome shotgun (WGS) entry which is preliminary data.</text>
</comment>
<feature type="domain" description="ChlI/MoxR AAA lid" evidence="5">
    <location>
        <begin position="252"/>
        <end position="316"/>
    </location>
</feature>
<gene>
    <name evidence="6" type="ORF">FRUB_02273</name>
</gene>
<reference evidence="7" key="1">
    <citation type="submission" date="2017-06" db="EMBL/GenBank/DDBJ databases">
        <title>Genome analysis of Fimbriiglobus ruber SP5, the first member of the order Planctomycetales with confirmed chitinolytic capability.</title>
        <authorList>
            <person name="Ravin N.V."/>
            <person name="Rakitin A.L."/>
            <person name="Ivanova A.A."/>
            <person name="Beletsky A.V."/>
            <person name="Kulichevskaya I.S."/>
            <person name="Mardanov A.V."/>
            <person name="Dedysh S.N."/>
        </authorList>
    </citation>
    <scope>NUCLEOTIDE SEQUENCE [LARGE SCALE GENOMIC DNA]</scope>
    <source>
        <strain evidence="7">SP5</strain>
    </source>
</reference>
<evidence type="ECO:0000259" key="5">
    <source>
        <dbReference type="Pfam" id="PF17863"/>
    </source>
</evidence>
<dbReference type="GO" id="GO:0005524">
    <property type="term" value="F:ATP binding"/>
    <property type="evidence" value="ECO:0007669"/>
    <property type="project" value="UniProtKB-KW"/>
</dbReference>
<dbReference type="PIRSF" id="PIRSF002849">
    <property type="entry name" value="AAA_ATPase_chaperone_MoxR_prd"/>
    <property type="match status" value="1"/>
</dbReference>
<dbReference type="OrthoDB" id="9773454at2"/>
<dbReference type="AlphaFoldDB" id="A0A225DSQ4"/>
<keyword evidence="1" id="KW-0547">Nucleotide-binding</keyword>
<organism evidence="6 7">
    <name type="scientific">Fimbriiglobus ruber</name>
    <dbReference type="NCBI Taxonomy" id="1908690"/>
    <lineage>
        <taxon>Bacteria</taxon>
        <taxon>Pseudomonadati</taxon>
        <taxon>Planctomycetota</taxon>
        <taxon>Planctomycetia</taxon>
        <taxon>Gemmatales</taxon>
        <taxon>Gemmataceae</taxon>
        <taxon>Fimbriiglobus</taxon>
    </lineage>
</organism>
<dbReference type="EMBL" id="NIDE01000003">
    <property type="protein sequence ID" value="OWK44341.1"/>
    <property type="molecule type" value="Genomic_DNA"/>
</dbReference>
<evidence type="ECO:0000313" key="6">
    <source>
        <dbReference type="EMBL" id="OWK44341.1"/>
    </source>
</evidence>
<evidence type="ECO:0000313" key="7">
    <source>
        <dbReference type="Proteomes" id="UP000214646"/>
    </source>
</evidence>
<feature type="domain" description="ATPase AAA-3" evidence="4">
    <location>
        <begin position="44"/>
        <end position="174"/>
    </location>
</feature>
<dbReference type="FunFam" id="3.40.50.300:FF:000640">
    <property type="entry name" value="MoxR family ATPase"/>
    <property type="match status" value="1"/>
</dbReference>
<comment type="similarity">
    <text evidence="3">Belongs to the MoxR family.</text>
</comment>
<dbReference type="SUPFAM" id="SSF52540">
    <property type="entry name" value="P-loop containing nucleoside triphosphate hydrolases"/>
    <property type="match status" value="1"/>
</dbReference>
<keyword evidence="2" id="KW-0067">ATP-binding</keyword>
<accession>A0A225DSQ4</accession>
<dbReference type="Gene3D" id="1.10.8.80">
    <property type="entry name" value="Magnesium chelatase subunit I, C-Terminal domain"/>
    <property type="match status" value="1"/>
</dbReference>